<dbReference type="Proteomes" id="UP001166191">
    <property type="component" value="Unassembled WGS sequence"/>
</dbReference>
<feature type="signal peptide" evidence="1">
    <location>
        <begin position="1"/>
        <end position="22"/>
    </location>
</feature>
<name>A0ABS6AEM6_9RHOB</name>
<comment type="caution">
    <text evidence="2">The sequence shown here is derived from an EMBL/GenBank/DDBJ whole genome shotgun (WGS) entry which is preliminary data.</text>
</comment>
<reference evidence="2" key="1">
    <citation type="submission" date="2021-06" db="EMBL/GenBank/DDBJ databases">
        <title>Paracoccus bacterium XHP0099 sp. nov., isolated from the surface waters of the Yellow Sea.</title>
        <authorList>
            <person name="Xue H."/>
            <person name="Zhang D."/>
        </authorList>
    </citation>
    <scope>NUCLEOTIDE SEQUENCE</scope>
    <source>
        <strain evidence="2">XHP0099</strain>
    </source>
</reference>
<protein>
    <submittedName>
        <fullName evidence="2">Uncharacterized protein</fullName>
    </submittedName>
</protein>
<evidence type="ECO:0000313" key="3">
    <source>
        <dbReference type="Proteomes" id="UP001166191"/>
    </source>
</evidence>
<evidence type="ECO:0000313" key="2">
    <source>
        <dbReference type="EMBL" id="MBU3028572.1"/>
    </source>
</evidence>
<dbReference type="EMBL" id="JAHKNG010000001">
    <property type="protein sequence ID" value="MBU3028572.1"/>
    <property type="molecule type" value="Genomic_DNA"/>
</dbReference>
<proteinExistence type="predicted"/>
<keyword evidence="1" id="KW-0732">Signal</keyword>
<evidence type="ECO:0000256" key="1">
    <source>
        <dbReference type="SAM" id="SignalP"/>
    </source>
</evidence>
<accession>A0ABS6AEM6</accession>
<feature type="chain" id="PRO_5046778882" evidence="1">
    <location>
        <begin position="23"/>
        <end position="111"/>
    </location>
</feature>
<keyword evidence="3" id="KW-1185">Reference proteome</keyword>
<dbReference type="RefSeq" id="WP_216031271.1">
    <property type="nucleotide sequence ID" value="NZ_JAHKNG010000001.1"/>
</dbReference>
<sequence length="111" mass="11192">MKAIARLALILCLMLTSIGLGAARGIVQIDGRIVLCTGEAIVVTQAADGRPAGPAHLCPDMALSLLAAVLSADAASTPPPVPQRLAAGTHDRAVLTFDPPRAIARAPPGLA</sequence>
<organism evidence="2 3">
    <name type="scientific">Paracoccus marinaquae</name>
    <dbReference type="NCBI Taxonomy" id="2841926"/>
    <lineage>
        <taxon>Bacteria</taxon>
        <taxon>Pseudomonadati</taxon>
        <taxon>Pseudomonadota</taxon>
        <taxon>Alphaproteobacteria</taxon>
        <taxon>Rhodobacterales</taxon>
        <taxon>Paracoccaceae</taxon>
        <taxon>Paracoccus</taxon>
    </lineage>
</organism>
<gene>
    <name evidence="2" type="ORF">KNW02_00390</name>
</gene>